<keyword evidence="3" id="KW-0472">Membrane</keyword>
<evidence type="ECO:0000256" key="1">
    <source>
        <dbReference type="ARBA" id="ARBA00004459"/>
    </source>
</evidence>
<evidence type="ECO:0000256" key="5">
    <source>
        <dbReference type="ARBA" id="ARBA00023237"/>
    </source>
</evidence>
<evidence type="ECO:0000256" key="2">
    <source>
        <dbReference type="ARBA" id="ARBA00022729"/>
    </source>
</evidence>
<keyword evidence="6 9" id="KW-0449">Lipoprotein</keyword>
<proteinExistence type="predicted"/>
<comment type="caution">
    <text evidence="9">The sequence shown here is derived from an EMBL/GenBank/DDBJ whole genome shotgun (WGS) entry which is preliminary data.</text>
</comment>
<feature type="signal peptide" evidence="8">
    <location>
        <begin position="1"/>
        <end position="19"/>
    </location>
</feature>
<keyword evidence="10" id="KW-1185">Reference proteome</keyword>
<dbReference type="RefSeq" id="WP_223629355.1">
    <property type="nucleotide sequence ID" value="NZ_JAIQDJ010000006.1"/>
</dbReference>
<dbReference type="Pfam" id="PF13627">
    <property type="entry name" value="LptM_cons"/>
    <property type="match status" value="1"/>
</dbReference>
<gene>
    <name evidence="9" type="ORF">K7B09_10100</name>
</gene>
<protein>
    <submittedName>
        <fullName evidence="9">Lipoprotein</fullName>
    </submittedName>
</protein>
<evidence type="ECO:0000313" key="9">
    <source>
        <dbReference type="EMBL" id="MBZ4186673.1"/>
    </source>
</evidence>
<feature type="compositionally biased region" description="Low complexity" evidence="7">
    <location>
        <begin position="37"/>
        <end position="52"/>
    </location>
</feature>
<accession>A0ABS7TFS0</accession>
<dbReference type="EMBL" id="JAIQDJ010000006">
    <property type="protein sequence ID" value="MBZ4186673.1"/>
    <property type="molecule type" value="Genomic_DNA"/>
</dbReference>
<keyword evidence="2 8" id="KW-0732">Signal</keyword>
<comment type="subcellular location">
    <subcellularLocation>
        <location evidence="1">Cell outer membrane</location>
        <topology evidence="1">Lipid-anchor</topology>
    </subcellularLocation>
</comment>
<feature type="region of interest" description="Disordered" evidence="7">
    <location>
        <begin position="21"/>
        <end position="60"/>
    </location>
</feature>
<evidence type="ECO:0000256" key="3">
    <source>
        <dbReference type="ARBA" id="ARBA00023136"/>
    </source>
</evidence>
<keyword evidence="4" id="KW-0564">Palmitate</keyword>
<evidence type="ECO:0000256" key="6">
    <source>
        <dbReference type="ARBA" id="ARBA00023288"/>
    </source>
</evidence>
<evidence type="ECO:0000256" key="4">
    <source>
        <dbReference type="ARBA" id="ARBA00023139"/>
    </source>
</evidence>
<dbReference type="Proteomes" id="UP001430290">
    <property type="component" value="Unassembled WGS sequence"/>
</dbReference>
<dbReference type="NCBIfam" id="NF047847">
    <property type="entry name" value="SS_mature_LptM"/>
    <property type="match status" value="1"/>
</dbReference>
<name>A0ABS7TFS0_9GAMM</name>
<organism evidence="9 10">
    <name type="scientific">Thermomonas beijingensis</name>
    <dbReference type="NCBI Taxonomy" id="2872701"/>
    <lineage>
        <taxon>Bacteria</taxon>
        <taxon>Pseudomonadati</taxon>
        <taxon>Pseudomonadota</taxon>
        <taxon>Gammaproteobacteria</taxon>
        <taxon>Lysobacterales</taxon>
        <taxon>Lysobacteraceae</taxon>
        <taxon>Thermomonas</taxon>
    </lineage>
</organism>
<keyword evidence="5" id="KW-0998">Cell outer membrane</keyword>
<dbReference type="InterPro" id="IPR032831">
    <property type="entry name" value="LptM_cons"/>
</dbReference>
<evidence type="ECO:0000256" key="7">
    <source>
        <dbReference type="SAM" id="MobiDB-lite"/>
    </source>
</evidence>
<evidence type="ECO:0000256" key="8">
    <source>
        <dbReference type="SAM" id="SignalP"/>
    </source>
</evidence>
<dbReference type="PROSITE" id="PS51257">
    <property type="entry name" value="PROKAR_LIPOPROTEIN"/>
    <property type="match status" value="1"/>
</dbReference>
<sequence length="60" mass="6207">MTKRIVLLALLFTALTACGNKGPLVMPDKKPAATPVAPQDTPPTDTRPAAPQSGAHTAQE</sequence>
<feature type="chain" id="PRO_5045325127" evidence="8">
    <location>
        <begin position="20"/>
        <end position="60"/>
    </location>
</feature>
<reference evidence="9" key="1">
    <citation type="submission" date="2021-09" db="EMBL/GenBank/DDBJ databases">
        <authorList>
            <person name="Wu T."/>
            <person name="Guo S.Z."/>
        </authorList>
    </citation>
    <scope>NUCLEOTIDE SEQUENCE</scope>
    <source>
        <strain evidence="9">RSS-23</strain>
    </source>
</reference>
<evidence type="ECO:0000313" key="10">
    <source>
        <dbReference type="Proteomes" id="UP001430290"/>
    </source>
</evidence>